<dbReference type="AlphaFoldDB" id="A0A139AF88"/>
<reference evidence="2 3" key="1">
    <citation type="journal article" date="2015" name="Genome Biol. Evol.">
        <title>Phylogenomic analyses indicate that early fungi evolved digesting cell walls of algal ancestors of land plants.</title>
        <authorList>
            <person name="Chang Y."/>
            <person name="Wang S."/>
            <person name="Sekimoto S."/>
            <person name="Aerts A.L."/>
            <person name="Choi C."/>
            <person name="Clum A."/>
            <person name="LaButti K.M."/>
            <person name="Lindquist E.A."/>
            <person name="Yee Ngan C."/>
            <person name="Ohm R.A."/>
            <person name="Salamov A.A."/>
            <person name="Grigoriev I.V."/>
            <person name="Spatafora J.W."/>
            <person name="Berbee M.L."/>
        </authorList>
    </citation>
    <scope>NUCLEOTIDE SEQUENCE [LARGE SCALE GENOMIC DNA]</scope>
    <source>
        <strain evidence="2 3">JEL478</strain>
    </source>
</reference>
<organism evidence="2 3">
    <name type="scientific">Gonapodya prolifera (strain JEL478)</name>
    <name type="common">Monoblepharis prolifera</name>
    <dbReference type="NCBI Taxonomy" id="1344416"/>
    <lineage>
        <taxon>Eukaryota</taxon>
        <taxon>Fungi</taxon>
        <taxon>Fungi incertae sedis</taxon>
        <taxon>Chytridiomycota</taxon>
        <taxon>Chytridiomycota incertae sedis</taxon>
        <taxon>Monoblepharidomycetes</taxon>
        <taxon>Monoblepharidales</taxon>
        <taxon>Gonapodyaceae</taxon>
        <taxon>Gonapodya</taxon>
    </lineage>
</organism>
<evidence type="ECO:0000256" key="1">
    <source>
        <dbReference type="SAM" id="MobiDB-lite"/>
    </source>
</evidence>
<accession>A0A139AF88</accession>
<keyword evidence="3" id="KW-1185">Reference proteome</keyword>
<feature type="region of interest" description="Disordered" evidence="1">
    <location>
        <begin position="245"/>
        <end position="311"/>
    </location>
</feature>
<name>A0A139AF88_GONPJ</name>
<protein>
    <submittedName>
        <fullName evidence="2">Uncharacterized protein</fullName>
    </submittedName>
</protein>
<dbReference type="EMBL" id="KQ965762">
    <property type="protein sequence ID" value="KXS15420.1"/>
    <property type="molecule type" value="Genomic_DNA"/>
</dbReference>
<feature type="compositionally biased region" description="Low complexity" evidence="1">
    <location>
        <begin position="284"/>
        <end position="300"/>
    </location>
</feature>
<gene>
    <name evidence="2" type="ORF">M427DRAFT_32376</name>
</gene>
<sequence length="378" mass="42193">MWENLFTPFRDDETGPFSPKLRENHPDAFANYVQLRKMISVLELEAVRTELALGLEPGISPSKGKATTSNGQNGVDTEAIERVRRSVHPVVYDRYVTWKWALTELESSIVSYEIAGMDHAEHHRAVTSRVEALRFSGEQEDEEEQPGDVSHLIANPPEFPDAVRLTHPREFRHYIRYKTLMDDVIRATRAFEMSTANVQRQLTNFLDAQSTVAAILGKPRPESVTTGTRTTPRRSDSVNALEYLQNLSPPPAVPTEQDVKPLDSRPLSPQDIASMLTFTHRSGRSSSPSVSPRSRSVAGSHRTPLSSPMMSPATLATELSDFSNFSIMTPGTLSEQDDWSKAPSKGHHKQPSSGRKWSLLSRRKSVSVTGDRRIHEAA</sequence>
<feature type="region of interest" description="Disordered" evidence="1">
    <location>
        <begin position="330"/>
        <end position="378"/>
    </location>
</feature>
<proteinExistence type="predicted"/>
<evidence type="ECO:0000313" key="3">
    <source>
        <dbReference type="Proteomes" id="UP000070544"/>
    </source>
</evidence>
<evidence type="ECO:0000313" key="2">
    <source>
        <dbReference type="EMBL" id="KXS15420.1"/>
    </source>
</evidence>
<dbReference type="Proteomes" id="UP000070544">
    <property type="component" value="Unassembled WGS sequence"/>
</dbReference>